<gene>
    <name evidence="2" type="ORF">NN4_59570</name>
</gene>
<accession>A0A511MMM6</accession>
<protein>
    <submittedName>
        <fullName evidence="2">Uncharacterized protein</fullName>
    </submittedName>
</protein>
<dbReference type="SUPFAM" id="SSF55174">
    <property type="entry name" value="Alpha-L RNA-binding motif"/>
    <property type="match status" value="1"/>
</dbReference>
<dbReference type="Gene3D" id="3.10.290.10">
    <property type="entry name" value="RNA-binding S4 domain"/>
    <property type="match status" value="1"/>
</dbReference>
<evidence type="ECO:0000313" key="2">
    <source>
        <dbReference type="EMBL" id="GEM41438.1"/>
    </source>
</evidence>
<name>A0A511MMM6_9NOCA</name>
<dbReference type="PROSITE" id="PS50889">
    <property type="entry name" value="S4"/>
    <property type="match status" value="1"/>
</dbReference>
<comment type="caution">
    <text evidence="2">The sequence shown here is derived from an EMBL/GenBank/DDBJ whole genome shotgun (WGS) entry which is preliminary data.</text>
</comment>
<dbReference type="InterPro" id="IPR036986">
    <property type="entry name" value="S4_RNA-bd_sf"/>
</dbReference>
<sequence length="117" mass="12693">MYGAAVSVLEDHPGMSVIGASHTRVSDARRGLAFAVYECKVRMYLMSEPVDVPIDDDVIRLGQFLKLANLIESGSEAKTVIASGLVRVNDEVELRRGRQLQIGDVVTLAGHQARVSV</sequence>
<dbReference type="CDD" id="cd00165">
    <property type="entry name" value="S4"/>
    <property type="match status" value="1"/>
</dbReference>
<organism evidence="2 3">
    <name type="scientific">Nocardia ninae NBRC 108245</name>
    <dbReference type="NCBI Taxonomy" id="1210091"/>
    <lineage>
        <taxon>Bacteria</taxon>
        <taxon>Bacillati</taxon>
        <taxon>Actinomycetota</taxon>
        <taxon>Actinomycetes</taxon>
        <taxon>Mycobacteriales</taxon>
        <taxon>Nocardiaceae</taxon>
        <taxon>Nocardia</taxon>
    </lineage>
</organism>
<evidence type="ECO:0000313" key="3">
    <source>
        <dbReference type="Proteomes" id="UP000321424"/>
    </source>
</evidence>
<proteinExistence type="predicted"/>
<keyword evidence="3" id="KW-1185">Reference proteome</keyword>
<dbReference type="EMBL" id="BJXA01000051">
    <property type="protein sequence ID" value="GEM41438.1"/>
    <property type="molecule type" value="Genomic_DNA"/>
</dbReference>
<keyword evidence="1" id="KW-0694">RNA-binding</keyword>
<dbReference type="Pfam" id="PF13275">
    <property type="entry name" value="S4_2"/>
    <property type="match status" value="1"/>
</dbReference>
<evidence type="ECO:0000256" key="1">
    <source>
        <dbReference type="PROSITE-ProRule" id="PRU00182"/>
    </source>
</evidence>
<dbReference type="Proteomes" id="UP000321424">
    <property type="component" value="Unassembled WGS sequence"/>
</dbReference>
<dbReference type="AlphaFoldDB" id="A0A511MMM6"/>
<reference evidence="2 3" key="1">
    <citation type="submission" date="2019-07" db="EMBL/GenBank/DDBJ databases">
        <title>Whole genome shotgun sequence of Nocardia ninae NBRC 108245.</title>
        <authorList>
            <person name="Hosoyama A."/>
            <person name="Uohara A."/>
            <person name="Ohji S."/>
            <person name="Ichikawa N."/>
        </authorList>
    </citation>
    <scope>NUCLEOTIDE SEQUENCE [LARGE SCALE GENOMIC DNA]</scope>
    <source>
        <strain evidence="2 3">NBRC 108245</strain>
    </source>
</reference>
<dbReference type="GO" id="GO:0003723">
    <property type="term" value="F:RNA binding"/>
    <property type="evidence" value="ECO:0007669"/>
    <property type="project" value="UniProtKB-KW"/>
</dbReference>